<accession>A0A5M3MD00</accession>
<dbReference type="GeneID" id="19202222"/>
<dbReference type="InterPro" id="IPR001680">
    <property type="entry name" value="WD40_rpt"/>
</dbReference>
<dbReference type="Gene3D" id="2.130.10.10">
    <property type="entry name" value="YVTN repeat-like/Quinoprotein amine dehydrogenase"/>
    <property type="match status" value="5"/>
</dbReference>
<feature type="repeat" description="WD" evidence="3">
    <location>
        <begin position="173"/>
        <end position="214"/>
    </location>
</feature>
<dbReference type="AlphaFoldDB" id="A0A5M3MD00"/>
<evidence type="ECO:0000256" key="4">
    <source>
        <dbReference type="SAM" id="MobiDB-lite"/>
    </source>
</evidence>
<dbReference type="EMBL" id="JH711585">
    <property type="protein sequence ID" value="EIW76877.1"/>
    <property type="molecule type" value="Genomic_DNA"/>
</dbReference>
<dbReference type="PANTHER" id="PTHR22847:SF637">
    <property type="entry name" value="WD REPEAT DOMAIN 5B"/>
    <property type="match status" value="1"/>
</dbReference>
<dbReference type="PROSITE" id="PS00678">
    <property type="entry name" value="WD_REPEATS_1"/>
    <property type="match status" value="5"/>
</dbReference>
<dbReference type="PROSITE" id="PS50294">
    <property type="entry name" value="WD_REPEATS_REGION"/>
    <property type="match status" value="11"/>
</dbReference>
<evidence type="ECO:0000256" key="1">
    <source>
        <dbReference type="ARBA" id="ARBA00022574"/>
    </source>
</evidence>
<feature type="compositionally biased region" description="Basic and acidic residues" evidence="4">
    <location>
        <begin position="655"/>
        <end position="669"/>
    </location>
</feature>
<keyword evidence="6" id="KW-1185">Reference proteome</keyword>
<feature type="repeat" description="WD" evidence="3">
    <location>
        <begin position="130"/>
        <end position="171"/>
    </location>
</feature>
<feature type="repeat" description="WD" evidence="3">
    <location>
        <begin position="501"/>
        <end position="543"/>
    </location>
</feature>
<feature type="repeat" description="WD" evidence="3">
    <location>
        <begin position="374"/>
        <end position="415"/>
    </location>
</feature>
<dbReference type="InterPro" id="IPR015943">
    <property type="entry name" value="WD40/YVTN_repeat-like_dom_sf"/>
</dbReference>
<feature type="compositionally biased region" description="Basic and acidic residues" evidence="4">
    <location>
        <begin position="764"/>
        <end position="779"/>
    </location>
</feature>
<dbReference type="PANTHER" id="PTHR22847">
    <property type="entry name" value="WD40 REPEAT PROTEIN"/>
    <property type="match status" value="1"/>
</dbReference>
<evidence type="ECO:0000256" key="2">
    <source>
        <dbReference type="ARBA" id="ARBA00022737"/>
    </source>
</evidence>
<keyword evidence="1 3" id="KW-0853">WD repeat</keyword>
<feature type="region of interest" description="Disordered" evidence="4">
    <location>
        <begin position="591"/>
        <end position="670"/>
    </location>
</feature>
<gene>
    <name evidence="5" type="ORF">CONPUDRAFT_146584</name>
</gene>
<sequence length="808" mass="88402">MHGHESPIHDISYSPDGKLLISGGEDSIVRVWDTMNIADAPVTTIEHAVDQVWTINHSPDGRLIATGGRGKTLKVWDVRQKTLEFESGDHSDLIRSVSWEPSGSRLATGCADHKLRVFDLKKPGAEVLLAEGHRGEINTVVYSPNGHLLASGADDYSVRLWDARTGKPTKSPFRGHRGFVMCLTWSPDSTRIISGSYDYTVRVWDASNGQILFKGALYAHKSRLWSVAYSPDGKHFASADAGTPPRVQIWDARTGKASLPLISANKHSSFKQYAEEHSGKPDRSSDPGKMKAGAAILAAMWFPDCQRFASAGEEPLVRIWDAQTGFQVGDMAGHRESVNALSISADGTKLATASDDRTVLIFDTKSMQPVMKPLTGHDEAVYTVRMTPDGSRLVSGGKDKSLRFWNAVTGELQHVTEAHTDAVRALSMTKDGSKLASGGDDSCIYIWDMRTYERLAGPFKHDASVRTMAFSPDSSRLVSGSDDLAVHVWNTTTGSLAFDPIRVHTGSIGAVDWSPDGTKLLTAGSHDWTIWIWDAATGERVLGPLEDTQDGVRAAAFSPDGTRFVSGFMDHTLRMWDTATGVVLLPIVEELNSDPEGSQSAPDPPRGRTERGGVPRESDDDSIMNMPATVRRKPAPGSKGFWDDADLGGTSKRQGKVDTNRKSKRDVLKSRHKTNILRRFWWRRTVHPGSNLKGKSKEQGSEDSDIGGEELAMTHKPKRPTTRVAAARDKLRVLVAGDDPHARLPSQTEPESDEERDSPTGSEDPNRPDHSSGSDDQSEHGLVDTICFLRLAVLALTLAYRAEAPRRK</sequence>
<dbReference type="Pfam" id="PF00400">
    <property type="entry name" value="WD40"/>
    <property type="match status" value="12"/>
</dbReference>
<dbReference type="GO" id="GO:0005634">
    <property type="term" value="C:nucleus"/>
    <property type="evidence" value="ECO:0007669"/>
    <property type="project" value="TreeGrafter"/>
</dbReference>
<feature type="compositionally biased region" description="Basic and acidic residues" evidence="4">
    <location>
        <begin position="605"/>
        <end position="617"/>
    </location>
</feature>
<feature type="repeat" description="WD" evidence="3">
    <location>
        <begin position="45"/>
        <end position="86"/>
    </location>
</feature>
<feature type="repeat" description="WD" evidence="3">
    <location>
        <begin position="87"/>
        <end position="121"/>
    </location>
</feature>
<feature type="region of interest" description="Disordered" evidence="4">
    <location>
        <begin position="687"/>
        <end position="779"/>
    </location>
</feature>
<dbReference type="Proteomes" id="UP000053558">
    <property type="component" value="Unassembled WGS sequence"/>
</dbReference>
<dbReference type="SMART" id="SM00320">
    <property type="entry name" value="WD40"/>
    <property type="match status" value="13"/>
</dbReference>
<reference evidence="6" key="1">
    <citation type="journal article" date="2012" name="Science">
        <title>The Paleozoic origin of enzymatic lignin decomposition reconstructed from 31 fungal genomes.</title>
        <authorList>
            <person name="Floudas D."/>
            <person name="Binder M."/>
            <person name="Riley R."/>
            <person name="Barry K."/>
            <person name="Blanchette R.A."/>
            <person name="Henrissat B."/>
            <person name="Martinez A.T."/>
            <person name="Otillar R."/>
            <person name="Spatafora J.W."/>
            <person name="Yadav J.S."/>
            <person name="Aerts A."/>
            <person name="Benoit I."/>
            <person name="Boyd A."/>
            <person name="Carlson A."/>
            <person name="Copeland A."/>
            <person name="Coutinho P.M."/>
            <person name="de Vries R.P."/>
            <person name="Ferreira P."/>
            <person name="Findley K."/>
            <person name="Foster B."/>
            <person name="Gaskell J."/>
            <person name="Glotzer D."/>
            <person name="Gorecki P."/>
            <person name="Heitman J."/>
            <person name="Hesse C."/>
            <person name="Hori C."/>
            <person name="Igarashi K."/>
            <person name="Jurgens J.A."/>
            <person name="Kallen N."/>
            <person name="Kersten P."/>
            <person name="Kohler A."/>
            <person name="Kuees U."/>
            <person name="Kumar T.K.A."/>
            <person name="Kuo A."/>
            <person name="LaButti K."/>
            <person name="Larrondo L.F."/>
            <person name="Lindquist E."/>
            <person name="Ling A."/>
            <person name="Lombard V."/>
            <person name="Lucas S."/>
            <person name="Lundell T."/>
            <person name="Martin R."/>
            <person name="McLaughlin D.J."/>
            <person name="Morgenstern I."/>
            <person name="Morin E."/>
            <person name="Murat C."/>
            <person name="Nagy L.G."/>
            <person name="Nolan M."/>
            <person name="Ohm R.A."/>
            <person name="Patyshakuliyeva A."/>
            <person name="Rokas A."/>
            <person name="Ruiz-Duenas F.J."/>
            <person name="Sabat G."/>
            <person name="Salamov A."/>
            <person name="Samejima M."/>
            <person name="Schmutz J."/>
            <person name="Slot J.C."/>
            <person name="St John F."/>
            <person name="Stenlid J."/>
            <person name="Sun H."/>
            <person name="Sun S."/>
            <person name="Syed K."/>
            <person name="Tsang A."/>
            <person name="Wiebenga A."/>
            <person name="Young D."/>
            <person name="Pisabarro A."/>
            <person name="Eastwood D.C."/>
            <person name="Martin F."/>
            <person name="Cullen D."/>
            <person name="Grigoriev I.V."/>
            <person name="Hibbett D.S."/>
        </authorList>
    </citation>
    <scope>NUCLEOTIDE SEQUENCE [LARGE SCALE GENOMIC DNA]</scope>
    <source>
        <strain evidence="6">RWD-64-598 SS2</strain>
    </source>
</reference>
<feature type="repeat" description="WD" evidence="3">
    <location>
        <begin position="416"/>
        <end position="457"/>
    </location>
</feature>
<protein>
    <submittedName>
        <fullName evidence="5">WD40 repeat-like protein</fullName>
    </submittedName>
</protein>
<dbReference type="OrthoDB" id="6252103at2759"/>
<feature type="repeat" description="WD" evidence="3">
    <location>
        <begin position="545"/>
        <end position="586"/>
    </location>
</feature>
<dbReference type="PROSITE" id="PS50082">
    <property type="entry name" value="WD_REPEATS_2"/>
    <property type="match status" value="11"/>
</dbReference>
<dbReference type="KEGG" id="cput:CONPUDRAFT_146584"/>
<keyword evidence="2" id="KW-0677">Repeat</keyword>
<evidence type="ECO:0000313" key="5">
    <source>
        <dbReference type="EMBL" id="EIW76877.1"/>
    </source>
</evidence>
<organism evidence="5 6">
    <name type="scientific">Coniophora puteana (strain RWD-64-598)</name>
    <name type="common">Brown rot fungus</name>
    <dbReference type="NCBI Taxonomy" id="741705"/>
    <lineage>
        <taxon>Eukaryota</taxon>
        <taxon>Fungi</taxon>
        <taxon>Dikarya</taxon>
        <taxon>Basidiomycota</taxon>
        <taxon>Agaricomycotina</taxon>
        <taxon>Agaricomycetes</taxon>
        <taxon>Agaricomycetidae</taxon>
        <taxon>Boletales</taxon>
        <taxon>Coniophorineae</taxon>
        <taxon>Coniophoraceae</taxon>
        <taxon>Coniophora</taxon>
    </lineage>
</organism>
<dbReference type="SUPFAM" id="SSF50978">
    <property type="entry name" value="WD40 repeat-like"/>
    <property type="match status" value="2"/>
</dbReference>
<dbReference type="RefSeq" id="XP_007773196.1">
    <property type="nucleotide sequence ID" value="XM_007775006.1"/>
</dbReference>
<dbReference type="CDD" id="cd00200">
    <property type="entry name" value="WD40"/>
    <property type="match status" value="2"/>
</dbReference>
<comment type="caution">
    <text evidence="5">The sequence shown here is derived from an EMBL/GenBank/DDBJ whole genome shotgun (WGS) entry which is preliminary data.</text>
</comment>
<dbReference type="GO" id="GO:1990234">
    <property type="term" value="C:transferase complex"/>
    <property type="evidence" value="ECO:0007669"/>
    <property type="project" value="UniProtKB-ARBA"/>
</dbReference>
<dbReference type="PRINTS" id="PR00320">
    <property type="entry name" value="GPROTEINBRPT"/>
</dbReference>
<feature type="compositionally biased region" description="Basic and acidic residues" evidence="4">
    <location>
        <begin position="726"/>
        <end position="742"/>
    </location>
</feature>
<feature type="repeat" description="WD" evidence="3">
    <location>
        <begin position="458"/>
        <end position="499"/>
    </location>
</feature>
<proteinExistence type="predicted"/>
<evidence type="ECO:0000256" key="3">
    <source>
        <dbReference type="PROSITE-ProRule" id="PRU00221"/>
    </source>
</evidence>
<feature type="repeat" description="WD" evidence="3">
    <location>
        <begin position="1"/>
        <end position="33"/>
    </location>
</feature>
<dbReference type="InterPro" id="IPR020472">
    <property type="entry name" value="WD40_PAC1"/>
</dbReference>
<evidence type="ECO:0000313" key="6">
    <source>
        <dbReference type="Proteomes" id="UP000053558"/>
    </source>
</evidence>
<dbReference type="InterPro" id="IPR036322">
    <property type="entry name" value="WD40_repeat_dom_sf"/>
</dbReference>
<feature type="repeat" description="WD" evidence="3">
    <location>
        <begin position="331"/>
        <end position="372"/>
    </location>
</feature>
<dbReference type="InterPro" id="IPR019775">
    <property type="entry name" value="WD40_repeat_CS"/>
</dbReference>
<name>A0A5M3MD00_CONPW</name>